<reference evidence="5" key="1">
    <citation type="submission" date="2023-06" db="EMBL/GenBank/DDBJ databases">
        <title>Gycomyces niveus sp.nov., a novel actinomycete isolated from soil in Shouguang.</title>
        <authorList>
            <person name="Yang X."/>
            <person name="Zhao J."/>
        </authorList>
    </citation>
    <scope>NUCLEOTIDE SEQUENCE</scope>
    <source>
        <strain evidence="5">NEAU C2</strain>
    </source>
</reference>
<evidence type="ECO:0000313" key="5">
    <source>
        <dbReference type="EMBL" id="MDN3238339.1"/>
    </source>
</evidence>
<gene>
    <name evidence="5" type="ORF">QWI33_01275</name>
</gene>
<dbReference type="PANTHER" id="PTHR35383">
    <property type="entry name" value="MUCIN 12EA-RELATED"/>
    <property type="match status" value="1"/>
</dbReference>
<dbReference type="Proteomes" id="UP001171902">
    <property type="component" value="Unassembled WGS sequence"/>
</dbReference>
<evidence type="ECO:0000256" key="1">
    <source>
        <dbReference type="ARBA" id="ARBA00005445"/>
    </source>
</evidence>
<dbReference type="PANTHER" id="PTHR35383:SF1">
    <property type="entry name" value="MUCIN 12EA-RELATED"/>
    <property type="match status" value="1"/>
</dbReference>
<comment type="similarity">
    <text evidence="1">Belongs to the ice-binding protein family.</text>
</comment>
<evidence type="ECO:0000256" key="4">
    <source>
        <dbReference type="SAM" id="Phobius"/>
    </source>
</evidence>
<keyword evidence="2" id="KW-0732">Signal</keyword>
<keyword evidence="4" id="KW-0812">Transmembrane</keyword>
<accession>A0ABT7YIS8</accession>
<feature type="region of interest" description="Disordered" evidence="3">
    <location>
        <begin position="1"/>
        <end position="25"/>
    </location>
</feature>
<dbReference type="RefSeq" id="WP_289954094.1">
    <property type="nucleotide sequence ID" value="NZ_JAUEMJ010000001.1"/>
</dbReference>
<evidence type="ECO:0000256" key="3">
    <source>
        <dbReference type="SAM" id="MobiDB-lite"/>
    </source>
</evidence>
<dbReference type="InterPro" id="IPR021884">
    <property type="entry name" value="Ice-bd_prot"/>
</dbReference>
<keyword evidence="4" id="KW-0472">Membrane</keyword>
<name>A0ABT7YIS8_9ACTN</name>
<comment type="caution">
    <text evidence="5">The sequence shown here is derived from an EMBL/GenBank/DDBJ whole genome shotgun (WGS) entry which is preliminary data.</text>
</comment>
<sequence length="384" mass="39316">MDDVESAGRPSPSHPGSLGTAGNFSVLAGSTATNTGASTLEQKLGVHPGSTAPGFTAAMVPAGIHLADDVALQAKSDLTTAYNDAAGRTPFTIEDNELGGEVLTAGIYRVAAAEVTGTLTLDLQANPDAVFIFQIESTLITAPNSSVIFVNGASPCNVYWQVGSSATLGTGSDFVGNIMASASISMNTGADLEGRALAQTGAVTMDTNDITAPECAPDVPPTTTGGPTTDQPTTDQPTTDQPTTDQPTTDQPTTDQPTTDQPTTDQPTTDQPTTDQPTTDQPTTDQPTTDQPTTGGPSTGDATSARPSAGATTLDDDNGTGTGLIQTGNGALMFIIAAGLTLAIGGAMLAVFAWRRSQEERSHRPVRLRADRPSRVLPGRCRID</sequence>
<feature type="compositionally biased region" description="Low complexity" evidence="3">
    <location>
        <begin position="221"/>
        <end position="296"/>
    </location>
</feature>
<dbReference type="Pfam" id="PF11999">
    <property type="entry name" value="Ice_binding"/>
    <property type="match status" value="1"/>
</dbReference>
<keyword evidence="6" id="KW-1185">Reference proteome</keyword>
<evidence type="ECO:0000256" key="2">
    <source>
        <dbReference type="ARBA" id="ARBA00022729"/>
    </source>
</evidence>
<feature type="region of interest" description="Disordered" evidence="3">
    <location>
        <begin position="209"/>
        <end position="320"/>
    </location>
</feature>
<keyword evidence="4" id="KW-1133">Transmembrane helix</keyword>
<feature type="transmembrane region" description="Helical" evidence="4">
    <location>
        <begin position="331"/>
        <end position="354"/>
    </location>
</feature>
<evidence type="ECO:0000313" key="6">
    <source>
        <dbReference type="Proteomes" id="UP001171902"/>
    </source>
</evidence>
<protein>
    <submittedName>
        <fullName evidence="5">Ice-binding family protein</fullName>
    </submittedName>
</protein>
<dbReference type="EMBL" id="JAUEMJ010000001">
    <property type="protein sequence ID" value="MDN3238339.1"/>
    <property type="molecule type" value="Genomic_DNA"/>
</dbReference>
<organism evidence="5 6">
    <name type="scientific">Glycomyces tritici</name>
    <dbReference type="NCBI Taxonomy" id="2665176"/>
    <lineage>
        <taxon>Bacteria</taxon>
        <taxon>Bacillati</taxon>
        <taxon>Actinomycetota</taxon>
        <taxon>Actinomycetes</taxon>
        <taxon>Glycomycetales</taxon>
        <taxon>Glycomycetaceae</taxon>
        <taxon>Glycomyces</taxon>
    </lineage>
</organism>
<proteinExistence type="inferred from homology"/>